<feature type="transmembrane region" description="Helical" evidence="1">
    <location>
        <begin position="6"/>
        <end position="31"/>
    </location>
</feature>
<gene>
    <name evidence="2" type="ORF">GCM10023321_83310</name>
</gene>
<comment type="caution">
    <text evidence="2">The sequence shown here is derived from an EMBL/GenBank/DDBJ whole genome shotgun (WGS) entry which is preliminary data.</text>
</comment>
<dbReference type="Proteomes" id="UP001428817">
    <property type="component" value="Unassembled WGS sequence"/>
</dbReference>
<accession>A0ABP9RE52</accession>
<reference evidence="3" key="1">
    <citation type="journal article" date="2019" name="Int. J. Syst. Evol. Microbiol.">
        <title>The Global Catalogue of Microorganisms (GCM) 10K type strain sequencing project: providing services to taxonomists for standard genome sequencing and annotation.</title>
        <authorList>
            <consortium name="The Broad Institute Genomics Platform"/>
            <consortium name="The Broad Institute Genome Sequencing Center for Infectious Disease"/>
            <person name="Wu L."/>
            <person name="Ma J."/>
        </authorList>
    </citation>
    <scope>NUCLEOTIDE SEQUENCE [LARGE SCALE GENOMIC DNA]</scope>
    <source>
        <strain evidence="3">JCM 18303</strain>
    </source>
</reference>
<proteinExistence type="predicted"/>
<keyword evidence="1" id="KW-0812">Transmembrane</keyword>
<dbReference type="RefSeq" id="WP_345703580.1">
    <property type="nucleotide sequence ID" value="NZ_BAABJP010000068.1"/>
</dbReference>
<organism evidence="2 3">
    <name type="scientific">Pseudonocardia eucalypti</name>
    <dbReference type="NCBI Taxonomy" id="648755"/>
    <lineage>
        <taxon>Bacteria</taxon>
        <taxon>Bacillati</taxon>
        <taxon>Actinomycetota</taxon>
        <taxon>Actinomycetes</taxon>
        <taxon>Pseudonocardiales</taxon>
        <taxon>Pseudonocardiaceae</taxon>
        <taxon>Pseudonocardia</taxon>
    </lineage>
</organism>
<sequence length="128" mass="13319">MGDDTAMTTVVLVLIALFFLAMGIAALVAPATIIQPFGVILSNADARAEVRAVYGGFGVFIAVLLGLTATDVAGLRPGAIWAVAAALAGMAFGRLIARFVEKPTGFYPVWFYFWVELVAAGILVAVVA</sequence>
<name>A0ABP9RE52_9PSEU</name>
<dbReference type="EMBL" id="BAABJP010000068">
    <property type="protein sequence ID" value="GAA5176016.1"/>
    <property type="molecule type" value="Genomic_DNA"/>
</dbReference>
<dbReference type="Pfam" id="PF14248">
    <property type="entry name" value="DUF4345"/>
    <property type="match status" value="1"/>
</dbReference>
<protein>
    <submittedName>
        <fullName evidence="2">DUF4345 domain-containing protein</fullName>
    </submittedName>
</protein>
<dbReference type="InterPro" id="IPR025597">
    <property type="entry name" value="DUF4345"/>
</dbReference>
<feature type="transmembrane region" description="Helical" evidence="1">
    <location>
        <begin position="52"/>
        <end position="73"/>
    </location>
</feature>
<feature type="transmembrane region" description="Helical" evidence="1">
    <location>
        <begin position="79"/>
        <end position="97"/>
    </location>
</feature>
<keyword evidence="1" id="KW-1133">Transmembrane helix</keyword>
<feature type="transmembrane region" description="Helical" evidence="1">
    <location>
        <begin position="109"/>
        <end position="127"/>
    </location>
</feature>
<evidence type="ECO:0000256" key="1">
    <source>
        <dbReference type="SAM" id="Phobius"/>
    </source>
</evidence>
<keyword evidence="3" id="KW-1185">Reference proteome</keyword>
<evidence type="ECO:0000313" key="3">
    <source>
        <dbReference type="Proteomes" id="UP001428817"/>
    </source>
</evidence>
<evidence type="ECO:0000313" key="2">
    <source>
        <dbReference type="EMBL" id="GAA5176016.1"/>
    </source>
</evidence>
<keyword evidence="1" id="KW-0472">Membrane</keyword>